<organism evidence="2 3">
    <name type="scientific">Pleurodeles waltl</name>
    <name type="common">Iberian ribbed newt</name>
    <dbReference type="NCBI Taxonomy" id="8319"/>
    <lineage>
        <taxon>Eukaryota</taxon>
        <taxon>Metazoa</taxon>
        <taxon>Chordata</taxon>
        <taxon>Craniata</taxon>
        <taxon>Vertebrata</taxon>
        <taxon>Euteleostomi</taxon>
        <taxon>Amphibia</taxon>
        <taxon>Batrachia</taxon>
        <taxon>Caudata</taxon>
        <taxon>Salamandroidea</taxon>
        <taxon>Salamandridae</taxon>
        <taxon>Pleurodelinae</taxon>
        <taxon>Pleurodeles</taxon>
    </lineage>
</organism>
<feature type="region of interest" description="Disordered" evidence="1">
    <location>
        <begin position="26"/>
        <end position="98"/>
    </location>
</feature>
<evidence type="ECO:0000256" key="1">
    <source>
        <dbReference type="SAM" id="MobiDB-lite"/>
    </source>
</evidence>
<sequence length="138" mass="14815">MTSCSASGHEQAPDLVHSLPRYWADRAESGKLGPRHQCGRPSKEKQSSCPTDPGNGDSPSGQSQLLPRLGLRCQCGQPSEGKQSSGKQLPRRRPEEIQPLHTAVQEGTKMCCNVTGSLGQYPLPASHPCNSGPLLFLQ</sequence>
<dbReference type="EMBL" id="JANPWB010000003">
    <property type="protein sequence ID" value="KAJ1199894.1"/>
    <property type="molecule type" value="Genomic_DNA"/>
</dbReference>
<reference evidence="2" key="1">
    <citation type="journal article" date="2022" name="bioRxiv">
        <title>Sequencing and chromosome-scale assembly of the giantPleurodeles waltlgenome.</title>
        <authorList>
            <person name="Brown T."/>
            <person name="Elewa A."/>
            <person name="Iarovenko S."/>
            <person name="Subramanian E."/>
            <person name="Araus A.J."/>
            <person name="Petzold A."/>
            <person name="Susuki M."/>
            <person name="Suzuki K.-i.T."/>
            <person name="Hayashi T."/>
            <person name="Toyoda A."/>
            <person name="Oliveira C."/>
            <person name="Osipova E."/>
            <person name="Leigh N.D."/>
            <person name="Simon A."/>
            <person name="Yun M.H."/>
        </authorList>
    </citation>
    <scope>NUCLEOTIDE SEQUENCE</scope>
    <source>
        <strain evidence="2">20211129_DDA</strain>
        <tissue evidence="2">Liver</tissue>
    </source>
</reference>
<accession>A0AAV7VE41</accession>
<evidence type="ECO:0000313" key="2">
    <source>
        <dbReference type="EMBL" id="KAJ1199894.1"/>
    </source>
</evidence>
<feature type="compositionally biased region" description="Polar residues" evidence="1">
    <location>
        <begin position="76"/>
        <end position="87"/>
    </location>
</feature>
<proteinExistence type="predicted"/>
<protein>
    <submittedName>
        <fullName evidence="2">Uncharacterized protein</fullName>
    </submittedName>
</protein>
<dbReference type="AlphaFoldDB" id="A0AAV7VE41"/>
<dbReference type="Proteomes" id="UP001066276">
    <property type="component" value="Chromosome 2_1"/>
</dbReference>
<comment type="caution">
    <text evidence="2">The sequence shown here is derived from an EMBL/GenBank/DDBJ whole genome shotgun (WGS) entry which is preliminary data.</text>
</comment>
<name>A0AAV7VE41_PLEWA</name>
<keyword evidence="3" id="KW-1185">Reference proteome</keyword>
<gene>
    <name evidence="2" type="ORF">NDU88_003726</name>
</gene>
<evidence type="ECO:0000313" key="3">
    <source>
        <dbReference type="Proteomes" id="UP001066276"/>
    </source>
</evidence>